<sequence>MTKKVKITEIAHRAGVSISTVSLVLNNRPGVARDTRERVLSVAASLGYSPPHSFTDATQSRLSTLRMLVKLDPGQAPQANPFYSKVIVGIEDACRRKGINLLFASLPVDENNHPLQPPGQSVTNGNADGLLLVGIYASEAFLDGLTQYPAPVVLVDGYATRDHYDAVVSDNFHAAYQAIEYLLEKGHRHIGLIGGDEHCYPSLLDRRNGYLRALKEHGISHTYLASFNITRTKGFDETAALLRNHPQITALFCINDEIASTAIRAAQSVGRRVPDDLSVVGYDDTYIATNTHPALTTLHVDTVAMGRAAVELLELRRLNPDSARMTLLIHPYLVERESVKPLPPQEEVLKP</sequence>
<protein>
    <submittedName>
        <fullName evidence="5">LacI family transcriptional regulator</fullName>
    </submittedName>
</protein>
<dbReference type="CDD" id="cd06267">
    <property type="entry name" value="PBP1_LacI_sugar_binding-like"/>
    <property type="match status" value="1"/>
</dbReference>
<evidence type="ECO:0000256" key="1">
    <source>
        <dbReference type="ARBA" id="ARBA00023015"/>
    </source>
</evidence>
<organism evidence="5">
    <name type="scientific">Bellilinea caldifistulae</name>
    <dbReference type="NCBI Taxonomy" id="360411"/>
    <lineage>
        <taxon>Bacteria</taxon>
        <taxon>Bacillati</taxon>
        <taxon>Chloroflexota</taxon>
        <taxon>Anaerolineae</taxon>
        <taxon>Anaerolineales</taxon>
        <taxon>Anaerolineaceae</taxon>
        <taxon>Bellilinea</taxon>
    </lineage>
</organism>
<keyword evidence="1" id="KW-0805">Transcription regulation</keyword>
<dbReference type="GO" id="GO:0003700">
    <property type="term" value="F:DNA-binding transcription factor activity"/>
    <property type="evidence" value="ECO:0007669"/>
    <property type="project" value="TreeGrafter"/>
</dbReference>
<dbReference type="PROSITE" id="PS50932">
    <property type="entry name" value="HTH_LACI_2"/>
    <property type="match status" value="1"/>
</dbReference>
<keyword evidence="2" id="KW-0238">DNA-binding</keyword>
<dbReference type="Pfam" id="PF13377">
    <property type="entry name" value="Peripla_BP_3"/>
    <property type="match status" value="1"/>
</dbReference>
<dbReference type="EMBL" id="DSXR01000076">
    <property type="protein sequence ID" value="HGS87472.1"/>
    <property type="molecule type" value="Genomic_DNA"/>
</dbReference>
<evidence type="ECO:0000313" key="5">
    <source>
        <dbReference type="EMBL" id="HGS87472.1"/>
    </source>
</evidence>
<comment type="caution">
    <text evidence="5">The sequence shown here is derived from an EMBL/GenBank/DDBJ whole genome shotgun (WGS) entry which is preliminary data.</text>
</comment>
<dbReference type="InterPro" id="IPR010982">
    <property type="entry name" value="Lambda_DNA-bd_dom_sf"/>
</dbReference>
<dbReference type="SUPFAM" id="SSF53822">
    <property type="entry name" value="Periplasmic binding protein-like I"/>
    <property type="match status" value="1"/>
</dbReference>
<dbReference type="Gene3D" id="1.10.260.40">
    <property type="entry name" value="lambda repressor-like DNA-binding domains"/>
    <property type="match status" value="1"/>
</dbReference>
<dbReference type="CDD" id="cd01392">
    <property type="entry name" value="HTH_LacI"/>
    <property type="match status" value="1"/>
</dbReference>
<evidence type="ECO:0000256" key="3">
    <source>
        <dbReference type="ARBA" id="ARBA00023163"/>
    </source>
</evidence>
<dbReference type="InterPro" id="IPR000843">
    <property type="entry name" value="HTH_LacI"/>
</dbReference>
<keyword evidence="3" id="KW-0804">Transcription</keyword>
<dbReference type="GO" id="GO:0000976">
    <property type="term" value="F:transcription cis-regulatory region binding"/>
    <property type="evidence" value="ECO:0007669"/>
    <property type="project" value="TreeGrafter"/>
</dbReference>
<dbReference type="PROSITE" id="PS00356">
    <property type="entry name" value="HTH_LACI_1"/>
    <property type="match status" value="1"/>
</dbReference>
<feature type="domain" description="HTH lacI-type" evidence="4">
    <location>
        <begin position="5"/>
        <end position="64"/>
    </location>
</feature>
<dbReference type="InterPro" id="IPR046335">
    <property type="entry name" value="LacI/GalR-like_sensor"/>
</dbReference>
<reference evidence="5" key="1">
    <citation type="journal article" date="2020" name="mSystems">
        <title>Genome- and Community-Level Interaction Insights into Carbon Utilization and Element Cycling Functions of Hydrothermarchaeota in Hydrothermal Sediment.</title>
        <authorList>
            <person name="Zhou Z."/>
            <person name="Liu Y."/>
            <person name="Xu W."/>
            <person name="Pan J."/>
            <person name="Luo Z.H."/>
            <person name="Li M."/>
        </authorList>
    </citation>
    <scope>NUCLEOTIDE SEQUENCE [LARGE SCALE GENOMIC DNA]</scope>
    <source>
        <strain evidence="5">SpSt-556</strain>
    </source>
</reference>
<proteinExistence type="predicted"/>
<accession>A0A7C4Q4X3</accession>
<dbReference type="AlphaFoldDB" id="A0A7C4Q4X3"/>
<dbReference type="Pfam" id="PF00356">
    <property type="entry name" value="LacI"/>
    <property type="match status" value="1"/>
</dbReference>
<dbReference type="PANTHER" id="PTHR30146:SF109">
    <property type="entry name" value="HTH-TYPE TRANSCRIPTIONAL REGULATOR GALS"/>
    <property type="match status" value="1"/>
</dbReference>
<gene>
    <name evidence="5" type="ORF">ENT17_07615</name>
</gene>
<name>A0A7C4Q4X3_9CHLR</name>
<dbReference type="PANTHER" id="PTHR30146">
    <property type="entry name" value="LACI-RELATED TRANSCRIPTIONAL REPRESSOR"/>
    <property type="match status" value="1"/>
</dbReference>
<dbReference type="SUPFAM" id="SSF47413">
    <property type="entry name" value="lambda repressor-like DNA-binding domains"/>
    <property type="match status" value="1"/>
</dbReference>
<dbReference type="Gene3D" id="3.40.50.2300">
    <property type="match status" value="2"/>
</dbReference>
<evidence type="ECO:0000256" key="2">
    <source>
        <dbReference type="ARBA" id="ARBA00023125"/>
    </source>
</evidence>
<dbReference type="SMART" id="SM00354">
    <property type="entry name" value="HTH_LACI"/>
    <property type="match status" value="1"/>
</dbReference>
<evidence type="ECO:0000259" key="4">
    <source>
        <dbReference type="PROSITE" id="PS50932"/>
    </source>
</evidence>
<dbReference type="InterPro" id="IPR028082">
    <property type="entry name" value="Peripla_BP_I"/>
</dbReference>